<evidence type="ECO:0000313" key="5">
    <source>
        <dbReference type="EMBL" id="CAB4866638.1"/>
    </source>
</evidence>
<evidence type="ECO:0000259" key="2">
    <source>
        <dbReference type="PROSITE" id="PS51733"/>
    </source>
</evidence>
<dbReference type="CDD" id="cd16442">
    <property type="entry name" value="BPL"/>
    <property type="match status" value="1"/>
</dbReference>
<reference evidence="3" key="1">
    <citation type="submission" date="2020-05" db="EMBL/GenBank/DDBJ databases">
        <authorList>
            <person name="Chiriac C."/>
            <person name="Salcher M."/>
            <person name="Ghai R."/>
            <person name="Kavagutti S V."/>
        </authorList>
    </citation>
    <scope>NUCLEOTIDE SEQUENCE</scope>
</reference>
<dbReference type="PROSITE" id="PS51733">
    <property type="entry name" value="BPL_LPL_CATALYTIC"/>
    <property type="match status" value="1"/>
</dbReference>
<dbReference type="InterPro" id="IPR045864">
    <property type="entry name" value="aa-tRNA-synth_II/BPL/LPL"/>
</dbReference>
<feature type="domain" description="BPL/LPL catalytic" evidence="2">
    <location>
        <begin position="1"/>
        <end position="167"/>
    </location>
</feature>
<name>A0A6J6L1X5_9ZZZZ</name>
<dbReference type="AlphaFoldDB" id="A0A6J6L1X5"/>
<evidence type="ECO:0000313" key="7">
    <source>
        <dbReference type="EMBL" id="CAB5058867.1"/>
    </source>
</evidence>
<evidence type="ECO:0000256" key="1">
    <source>
        <dbReference type="ARBA" id="ARBA00022598"/>
    </source>
</evidence>
<dbReference type="PANTHER" id="PTHR12835:SF5">
    <property type="entry name" value="BIOTIN--PROTEIN LIGASE"/>
    <property type="match status" value="1"/>
</dbReference>
<dbReference type="Gene3D" id="3.30.930.10">
    <property type="entry name" value="Bira Bifunctional Protein, Domain 2"/>
    <property type="match status" value="1"/>
</dbReference>
<dbReference type="EMBL" id="CAFBMV010000005">
    <property type="protein sequence ID" value="CAB4923543.1"/>
    <property type="molecule type" value="Genomic_DNA"/>
</dbReference>
<gene>
    <name evidence="3" type="ORF">UFOPK2289_00062</name>
    <name evidence="4" type="ORF">UFOPK2822_00503</name>
    <name evidence="5" type="ORF">UFOPK3346_00779</name>
    <name evidence="6" type="ORF">UFOPK3670_00819</name>
    <name evidence="7" type="ORF">UFOPK4308_00866</name>
</gene>
<protein>
    <submittedName>
        <fullName evidence="3">Unannotated protein</fullName>
    </submittedName>
</protein>
<dbReference type="GO" id="GO:0005737">
    <property type="term" value="C:cytoplasm"/>
    <property type="evidence" value="ECO:0007669"/>
    <property type="project" value="TreeGrafter"/>
</dbReference>
<dbReference type="EMBL" id="CAEZZC010000005">
    <property type="protein sequence ID" value="CAB4745972.1"/>
    <property type="molecule type" value="Genomic_DNA"/>
</dbReference>
<dbReference type="EMBL" id="CAFBQL010000005">
    <property type="protein sequence ID" value="CAB5058867.1"/>
    <property type="molecule type" value="Genomic_DNA"/>
</dbReference>
<dbReference type="SUPFAM" id="SSF55681">
    <property type="entry name" value="Class II aaRS and biotin synthetases"/>
    <property type="match status" value="1"/>
</dbReference>
<dbReference type="InterPro" id="IPR004143">
    <property type="entry name" value="BPL_LPL_catalytic"/>
</dbReference>
<dbReference type="InterPro" id="IPR004408">
    <property type="entry name" value="Biotin_CoA_COase_ligase"/>
</dbReference>
<sequence length="230" mass="24892">MVELTGSTQNDLTSRVRSGNAIHGDVLTAEYQSAGRGRLDRSFEVPEKSGLLFSLFIQPKRMSHDWGWLPLLAGQAVVEALEKQIPAKLKWPNDVLVHGKKISGLLAEAIEGSGVVIGIGINVSQNLNELPVSTATSLALEGWADCDRNELLTSILTNFTQLLARWDSGDSRILEEYRAKSATIGQAIRITEVNGTQRASFAHGIDLTGALIIDDGELLTVGDVIHLDPK</sequence>
<organism evidence="3">
    <name type="scientific">freshwater metagenome</name>
    <dbReference type="NCBI Taxonomy" id="449393"/>
    <lineage>
        <taxon>unclassified sequences</taxon>
        <taxon>metagenomes</taxon>
        <taxon>ecological metagenomes</taxon>
    </lineage>
</organism>
<proteinExistence type="predicted"/>
<dbReference type="GO" id="GO:0004077">
    <property type="term" value="F:biotin--[biotin carboxyl-carrier protein] ligase activity"/>
    <property type="evidence" value="ECO:0007669"/>
    <property type="project" value="InterPro"/>
</dbReference>
<evidence type="ECO:0000313" key="3">
    <source>
        <dbReference type="EMBL" id="CAB4655188.1"/>
    </source>
</evidence>
<evidence type="ECO:0000313" key="6">
    <source>
        <dbReference type="EMBL" id="CAB4923543.1"/>
    </source>
</evidence>
<keyword evidence="1" id="KW-0436">Ligase</keyword>
<evidence type="ECO:0000313" key="4">
    <source>
        <dbReference type="EMBL" id="CAB4745972.1"/>
    </source>
</evidence>
<dbReference type="Pfam" id="PF03099">
    <property type="entry name" value="BPL_LplA_LipB"/>
    <property type="match status" value="1"/>
</dbReference>
<dbReference type="NCBIfam" id="TIGR00121">
    <property type="entry name" value="birA_ligase"/>
    <property type="match status" value="1"/>
</dbReference>
<dbReference type="PANTHER" id="PTHR12835">
    <property type="entry name" value="BIOTIN PROTEIN LIGASE"/>
    <property type="match status" value="1"/>
</dbReference>
<dbReference type="EMBL" id="CAFBLE010000005">
    <property type="protein sequence ID" value="CAB4866638.1"/>
    <property type="molecule type" value="Genomic_DNA"/>
</dbReference>
<dbReference type="EMBL" id="CAEZWT010000001">
    <property type="protein sequence ID" value="CAB4655188.1"/>
    <property type="molecule type" value="Genomic_DNA"/>
</dbReference>
<accession>A0A6J6L1X5</accession>